<dbReference type="EMBL" id="HAEJ01000364">
    <property type="protein sequence ID" value="SBS40821.1"/>
    <property type="molecule type" value="Transcribed_RNA"/>
</dbReference>
<sequence length="37" mass="4385">KSKKRSRGRSRIRARGSEQKWSRQGKSNNRGRGWSRV</sequence>
<accession>A0A1A8TZT7</accession>
<reference evidence="2" key="1">
    <citation type="submission" date="2016-05" db="EMBL/GenBank/DDBJ databases">
        <authorList>
            <person name="Lavstsen T."/>
            <person name="Jespersen J.S."/>
        </authorList>
    </citation>
    <scope>NUCLEOTIDE SEQUENCE</scope>
    <source>
        <tissue evidence="2">Brain</tissue>
    </source>
</reference>
<reference evidence="2" key="2">
    <citation type="submission" date="2016-06" db="EMBL/GenBank/DDBJ databases">
        <title>The genome of a short-lived fish provides insights into sex chromosome evolution and the genetic control of aging.</title>
        <authorList>
            <person name="Reichwald K."/>
            <person name="Felder M."/>
            <person name="Petzold A."/>
            <person name="Koch P."/>
            <person name="Groth M."/>
            <person name="Platzer M."/>
        </authorList>
    </citation>
    <scope>NUCLEOTIDE SEQUENCE</scope>
    <source>
        <tissue evidence="2">Brain</tissue>
    </source>
</reference>
<proteinExistence type="predicted"/>
<feature type="compositionally biased region" description="Basic residues" evidence="1">
    <location>
        <begin position="1"/>
        <end position="14"/>
    </location>
</feature>
<evidence type="ECO:0000256" key="1">
    <source>
        <dbReference type="SAM" id="MobiDB-lite"/>
    </source>
</evidence>
<dbReference type="AlphaFoldDB" id="A0A1A8TZT7"/>
<feature type="non-terminal residue" evidence="2">
    <location>
        <position position="1"/>
    </location>
</feature>
<name>A0A1A8TZT7_NOTFU</name>
<evidence type="ECO:0000313" key="2">
    <source>
        <dbReference type="EMBL" id="SBS40821.1"/>
    </source>
</evidence>
<feature type="region of interest" description="Disordered" evidence="1">
    <location>
        <begin position="1"/>
        <end position="37"/>
    </location>
</feature>
<gene>
    <name evidence="2" type="primary">CU457778.1</name>
</gene>
<protein>
    <submittedName>
        <fullName evidence="2">Uncharacterized protein</fullName>
    </submittedName>
</protein>
<organism evidence="2">
    <name type="scientific">Nothobranchius furzeri</name>
    <name type="common">Turquoise killifish</name>
    <dbReference type="NCBI Taxonomy" id="105023"/>
    <lineage>
        <taxon>Eukaryota</taxon>
        <taxon>Metazoa</taxon>
        <taxon>Chordata</taxon>
        <taxon>Craniata</taxon>
        <taxon>Vertebrata</taxon>
        <taxon>Euteleostomi</taxon>
        <taxon>Actinopterygii</taxon>
        <taxon>Neopterygii</taxon>
        <taxon>Teleostei</taxon>
        <taxon>Neoteleostei</taxon>
        <taxon>Acanthomorphata</taxon>
        <taxon>Ovalentaria</taxon>
        <taxon>Atherinomorphae</taxon>
        <taxon>Cyprinodontiformes</taxon>
        <taxon>Nothobranchiidae</taxon>
        <taxon>Nothobranchius</taxon>
    </lineage>
</organism>